<dbReference type="Gene3D" id="1.25.40.10">
    <property type="entry name" value="Tetratricopeptide repeat domain"/>
    <property type="match status" value="1"/>
</dbReference>
<keyword evidence="1" id="KW-0677">Repeat</keyword>
<sequence length="115" mass="13030">MDACKESGNWRLAMFLWNCLRQAEVKPNRACFNACIGSCTQSGEWQQALTVLGELLDLARLNARWRDSLAVNYRAILDACRSEGLWQQALELMTGMQQLRLDVDVDKVLKALPTL</sequence>
<dbReference type="InterPro" id="IPR011990">
    <property type="entry name" value="TPR-like_helical_dom_sf"/>
</dbReference>
<gene>
    <name evidence="2" type="ORF">PCOR1329_LOCUS60978</name>
</gene>
<proteinExistence type="predicted"/>
<comment type="caution">
    <text evidence="2">The sequence shown here is derived from an EMBL/GenBank/DDBJ whole genome shotgun (WGS) entry which is preliminary data.</text>
</comment>
<evidence type="ECO:0000313" key="3">
    <source>
        <dbReference type="Proteomes" id="UP001189429"/>
    </source>
</evidence>
<name>A0ABN9VUC1_9DINO</name>
<reference evidence="2" key="1">
    <citation type="submission" date="2023-10" db="EMBL/GenBank/DDBJ databases">
        <authorList>
            <person name="Chen Y."/>
            <person name="Shah S."/>
            <person name="Dougan E. K."/>
            <person name="Thang M."/>
            <person name="Chan C."/>
        </authorList>
    </citation>
    <scope>NUCLEOTIDE SEQUENCE [LARGE SCALE GENOMIC DNA]</scope>
</reference>
<dbReference type="PANTHER" id="PTHR47447">
    <property type="entry name" value="OS03G0856100 PROTEIN"/>
    <property type="match status" value="1"/>
</dbReference>
<evidence type="ECO:0000313" key="2">
    <source>
        <dbReference type="EMBL" id="CAK0876679.1"/>
    </source>
</evidence>
<dbReference type="InterPro" id="IPR002885">
    <property type="entry name" value="PPR_rpt"/>
</dbReference>
<protein>
    <submittedName>
        <fullName evidence="2">Uncharacterized protein</fullName>
    </submittedName>
</protein>
<organism evidence="2 3">
    <name type="scientific">Prorocentrum cordatum</name>
    <dbReference type="NCBI Taxonomy" id="2364126"/>
    <lineage>
        <taxon>Eukaryota</taxon>
        <taxon>Sar</taxon>
        <taxon>Alveolata</taxon>
        <taxon>Dinophyceae</taxon>
        <taxon>Prorocentrales</taxon>
        <taxon>Prorocentraceae</taxon>
        <taxon>Prorocentrum</taxon>
    </lineage>
</organism>
<evidence type="ECO:0000256" key="1">
    <source>
        <dbReference type="ARBA" id="ARBA00022737"/>
    </source>
</evidence>
<dbReference type="PANTHER" id="PTHR47447:SF17">
    <property type="entry name" value="OS12G0638900 PROTEIN"/>
    <property type="match status" value="1"/>
</dbReference>
<keyword evidence="3" id="KW-1185">Reference proteome</keyword>
<dbReference type="EMBL" id="CAUYUJ010017658">
    <property type="protein sequence ID" value="CAK0876679.1"/>
    <property type="molecule type" value="Genomic_DNA"/>
</dbReference>
<dbReference type="Pfam" id="PF01535">
    <property type="entry name" value="PPR"/>
    <property type="match status" value="2"/>
</dbReference>
<dbReference type="Proteomes" id="UP001189429">
    <property type="component" value="Unassembled WGS sequence"/>
</dbReference>
<accession>A0ABN9VUC1</accession>